<comment type="caution">
    <text evidence="1">The sequence shown here is derived from an EMBL/GenBank/DDBJ whole genome shotgun (WGS) entry which is preliminary data.</text>
</comment>
<accession>A0A2P2D7S9</accession>
<gene>
    <name evidence="1" type="ORF">LPTSP1_36860</name>
</gene>
<organism evidence="1 2">
    <name type="scientific">Leptospira johnsonii</name>
    <dbReference type="NCBI Taxonomy" id="1917820"/>
    <lineage>
        <taxon>Bacteria</taxon>
        <taxon>Pseudomonadati</taxon>
        <taxon>Spirochaetota</taxon>
        <taxon>Spirochaetia</taxon>
        <taxon>Leptospirales</taxon>
        <taxon>Leptospiraceae</taxon>
        <taxon>Leptospira</taxon>
    </lineage>
</organism>
<dbReference type="EMBL" id="BFAY01000013">
    <property type="protein sequence ID" value="GBF40668.1"/>
    <property type="molecule type" value="Genomic_DNA"/>
</dbReference>
<proteinExistence type="predicted"/>
<evidence type="ECO:0000313" key="1">
    <source>
        <dbReference type="EMBL" id="GBF40668.1"/>
    </source>
</evidence>
<dbReference type="Proteomes" id="UP000245076">
    <property type="component" value="Unassembled WGS sequence"/>
</dbReference>
<name>A0A2P2D7S9_9LEPT</name>
<keyword evidence="2" id="KW-1185">Reference proteome</keyword>
<protein>
    <submittedName>
        <fullName evidence="1">Uncharacterized protein</fullName>
    </submittedName>
</protein>
<evidence type="ECO:0000313" key="2">
    <source>
        <dbReference type="Proteomes" id="UP000245076"/>
    </source>
</evidence>
<dbReference type="AlphaFoldDB" id="A0A2P2D7S9"/>
<reference evidence="1 2" key="1">
    <citation type="submission" date="2018-02" db="EMBL/GenBank/DDBJ databases">
        <title>Novel Leptospira species isolated from soil and water in Japan.</title>
        <authorList>
            <person name="Nakao R."/>
            <person name="Masuzawa T."/>
        </authorList>
    </citation>
    <scope>NUCLEOTIDE SEQUENCE [LARGE SCALE GENOMIC DNA]</scope>
    <source>
        <strain evidence="1 2">E8</strain>
    </source>
</reference>
<sequence length="64" mass="7202">MRVLGAVLILSFLFTCCQENSKYVEIEHANHIVCVYGIKYWRSSSHSILTLLVDMDGKPLACGQ</sequence>